<gene>
    <name evidence="2" type="ORF">CHGG_06168</name>
</gene>
<accession>Q2H597</accession>
<feature type="compositionally biased region" description="Low complexity" evidence="1">
    <location>
        <begin position="251"/>
        <end position="274"/>
    </location>
</feature>
<dbReference type="InParanoid" id="Q2H597"/>
<dbReference type="VEuPathDB" id="FungiDB:CHGG_06168"/>
<dbReference type="HOGENOM" id="CLU_634586_0_0_1"/>
<reference evidence="3" key="1">
    <citation type="journal article" date="2015" name="Genome Announc.">
        <title>Draft genome sequence of the cellulolytic fungus Chaetomium globosum.</title>
        <authorList>
            <person name="Cuomo C.A."/>
            <person name="Untereiner W.A."/>
            <person name="Ma L.-J."/>
            <person name="Grabherr M."/>
            <person name="Birren B.W."/>
        </authorList>
    </citation>
    <scope>NUCLEOTIDE SEQUENCE [LARGE SCALE GENOMIC DNA]</scope>
    <source>
        <strain evidence="3">ATCC 6205 / CBS 148.51 / DSM 1962 / NBRC 6347 / NRRL 1970</strain>
    </source>
</reference>
<protein>
    <submittedName>
        <fullName evidence="2">Uncharacterized protein</fullName>
    </submittedName>
</protein>
<proteinExistence type="predicted"/>
<evidence type="ECO:0000256" key="1">
    <source>
        <dbReference type="SAM" id="MobiDB-lite"/>
    </source>
</evidence>
<sequence>MPTTINFVVPQSWRDSNNSENIMALRNVPPPTPVPPKVIAAYPRVFDNDEENFSDGCDDCDNKDGSDAKVASPLTYDKRPIIPSPFSARRSGAELEKPKSLLTLAVARSRSSVSATSFDSGDWVTDSSDGETDNDSGGDYMPVAQQVAEDFKRDNQAMAATRSAVKSLTYLISEIDVAADHWSAPKQPPPSPVGGIFNAISKNIATNLKLYGNLAARLQVYPRQQQQEQREQEPTGNKNQREPRTNRPSTNTSPQPNHQQPQQQHQRPQPTSPSASPPANPTPTPNPNPNPNPSPSHPPFHHHHDPPTPPPPPFNYTSPPPSAQHPPKPKTPPKNHHNTPPALFPASPSPPITIPLRPAQREKVRHRTEYNLPLNISMVQDRRQLAAGGPLGLGSRGGSGRGKVMMGECDFEEGWDVGVGRGWGLLRGGGGG</sequence>
<feature type="compositionally biased region" description="Basic and acidic residues" evidence="1">
    <location>
        <begin position="228"/>
        <end position="245"/>
    </location>
</feature>
<evidence type="ECO:0000313" key="3">
    <source>
        <dbReference type="Proteomes" id="UP000001056"/>
    </source>
</evidence>
<feature type="compositionally biased region" description="Pro residues" evidence="1">
    <location>
        <begin position="275"/>
        <end position="298"/>
    </location>
</feature>
<dbReference type="Proteomes" id="UP000001056">
    <property type="component" value="Unassembled WGS sequence"/>
</dbReference>
<organism evidence="2 3">
    <name type="scientific">Chaetomium globosum (strain ATCC 6205 / CBS 148.51 / DSM 1962 / NBRC 6347 / NRRL 1970)</name>
    <name type="common">Soil fungus</name>
    <dbReference type="NCBI Taxonomy" id="306901"/>
    <lineage>
        <taxon>Eukaryota</taxon>
        <taxon>Fungi</taxon>
        <taxon>Dikarya</taxon>
        <taxon>Ascomycota</taxon>
        <taxon>Pezizomycotina</taxon>
        <taxon>Sordariomycetes</taxon>
        <taxon>Sordariomycetidae</taxon>
        <taxon>Sordariales</taxon>
        <taxon>Chaetomiaceae</taxon>
        <taxon>Chaetomium</taxon>
    </lineage>
</organism>
<feature type="region of interest" description="Disordered" evidence="1">
    <location>
        <begin position="116"/>
        <end position="138"/>
    </location>
</feature>
<name>Q2H597_CHAGB</name>
<dbReference type="RefSeq" id="XP_001222263.1">
    <property type="nucleotide sequence ID" value="XM_001222262.1"/>
</dbReference>
<feature type="region of interest" description="Disordered" evidence="1">
    <location>
        <begin position="222"/>
        <end position="363"/>
    </location>
</feature>
<evidence type="ECO:0000313" key="2">
    <source>
        <dbReference type="EMBL" id="EAQ89549.1"/>
    </source>
</evidence>
<feature type="compositionally biased region" description="Pro residues" evidence="1">
    <location>
        <begin position="307"/>
        <end position="326"/>
    </location>
</feature>
<keyword evidence="3" id="KW-1185">Reference proteome</keyword>
<dbReference type="OrthoDB" id="10549095at2759"/>
<dbReference type="EMBL" id="CH408031">
    <property type="protein sequence ID" value="EAQ89549.1"/>
    <property type="molecule type" value="Genomic_DNA"/>
</dbReference>
<dbReference type="AlphaFoldDB" id="Q2H597"/>
<dbReference type="eggNOG" id="ENOG502RJ60">
    <property type="taxonomic scope" value="Eukaryota"/>
</dbReference>
<feature type="compositionally biased region" description="Basic residues" evidence="1">
    <location>
        <begin position="327"/>
        <end position="337"/>
    </location>
</feature>
<dbReference type="GeneID" id="4391015"/>